<keyword evidence="12" id="KW-0472">Membrane</keyword>
<protein>
    <recommendedName>
        <fullName evidence="4">RING-type E3 ubiquitin transferase</fullName>
        <ecNumber evidence="4">2.3.2.27</ecNumber>
    </recommendedName>
</protein>
<evidence type="ECO:0000256" key="13">
    <source>
        <dbReference type="ARBA" id="ARBA00024209"/>
    </source>
</evidence>
<evidence type="ECO:0000256" key="2">
    <source>
        <dbReference type="ARBA" id="ARBA00004167"/>
    </source>
</evidence>
<dbReference type="SUPFAM" id="SSF57850">
    <property type="entry name" value="RING/U-box"/>
    <property type="match status" value="1"/>
</dbReference>
<dbReference type="InterPro" id="IPR053238">
    <property type="entry name" value="RING-H2_zinc_finger"/>
</dbReference>
<dbReference type="Pfam" id="PF13639">
    <property type="entry name" value="zf-RING_2"/>
    <property type="match status" value="1"/>
</dbReference>
<evidence type="ECO:0000256" key="5">
    <source>
        <dbReference type="ARBA" id="ARBA00022679"/>
    </source>
</evidence>
<keyword evidence="6" id="KW-0812">Transmembrane</keyword>
<keyword evidence="10" id="KW-0862">Zinc</keyword>
<keyword evidence="7" id="KW-0479">Metal-binding</keyword>
<keyword evidence="8 14" id="KW-0863">Zinc-finger</keyword>
<comment type="similarity">
    <text evidence="13">Belongs to the RING-type zinc finger family. ATL subfamily.</text>
</comment>
<dbReference type="CDD" id="cd16461">
    <property type="entry name" value="RING-H2_EL5-like"/>
    <property type="match status" value="1"/>
</dbReference>
<evidence type="ECO:0000259" key="16">
    <source>
        <dbReference type="PROSITE" id="PS50089"/>
    </source>
</evidence>
<dbReference type="GO" id="GO:0016020">
    <property type="term" value="C:membrane"/>
    <property type="evidence" value="ECO:0007669"/>
    <property type="project" value="UniProtKB-SubCell"/>
</dbReference>
<dbReference type="PANTHER" id="PTHR14155">
    <property type="entry name" value="RING FINGER DOMAIN-CONTAINING"/>
    <property type="match status" value="1"/>
</dbReference>
<feature type="region of interest" description="Disordered" evidence="15">
    <location>
        <begin position="227"/>
        <end position="251"/>
    </location>
</feature>
<evidence type="ECO:0000313" key="18">
    <source>
        <dbReference type="Proteomes" id="UP000325577"/>
    </source>
</evidence>
<evidence type="ECO:0000256" key="7">
    <source>
        <dbReference type="ARBA" id="ARBA00022723"/>
    </source>
</evidence>
<evidence type="ECO:0000256" key="14">
    <source>
        <dbReference type="PROSITE-ProRule" id="PRU00175"/>
    </source>
</evidence>
<dbReference type="Gene3D" id="3.30.40.10">
    <property type="entry name" value="Zinc/RING finger domain, C3HC4 (zinc finger)"/>
    <property type="match status" value="1"/>
</dbReference>
<gene>
    <name evidence="17" type="ORF">F0562_003183</name>
</gene>
<organism evidence="17 18">
    <name type="scientific">Nyssa sinensis</name>
    <dbReference type="NCBI Taxonomy" id="561372"/>
    <lineage>
        <taxon>Eukaryota</taxon>
        <taxon>Viridiplantae</taxon>
        <taxon>Streptophyta</taxon>
        <taxon>Embryophyta</taxon>
        <taxon>Tracheophyta</taxon>
        <taxon>Spermatophyta</taxon>
        <taxon>Magnoliopsida</taxon>
        <taxon>eudicotyledons</taxon>
        <taxon>Gunneridae</taxon>
        <taxon>Pentapetalae</taxon>
        <taxon>asterids</taxon>
        <taxon>Cornales</taxon>
        <taxon>Nyssaceae</taxon>
        <taxon>Nyssa</taxon>
    </lineage>
</organism>
<name>A0A5J5BVT6_9ASTE</name>
<evidence type="ECO:0000256" key="6">
    <source>
        <dbReference type="ARBA" id="ARBA00022692"/>
    </source>
</evidence>
<dbReference type="PROSITE" id="PS50089">
    <property type="entry name" value="ZF_RING_2"/>
    <property type="match status" value="1"/>
</dbReference>
<dbReference type="SMART" id="SM00184">
    <property type="entry name" value="RING"/>
    <property type="match status" value="1"/>
</dbReference>
<dbReference type="PANTHER" id="PTHR14155:SF263">
    <property type="entry name" value="E3 UBIQUITIN-PROTEIN LIGASE ATL6"/>
    <property type="match status" value="1"/>
</dbReference>
<reference evidence="17 18" key="1">
    <citation type="submission" date="2019-09" db="EMBL/GenBank/DDBJ databases">
        <title>A chromosome-level genome assembly of the Chinese tupelo Nyssa sinensis.</title>
        <authorList>
            <person name="Yang X."/>
            <person name="Kang M."/>
            <person name="Yang Y."/>
            <person name="Xiong H."/>
            <person name="Wang M."/>
            <person name="Zhang Z."/>
            <person name="Wang Z."/>
            <person name="Wu H."/>
            <person name="Ma T."/>
            <person name="Liu J."/>
            <person name="Xi Z."/>
        </authorList>
    </citation>
    <scope>NUCLEOTIDE SEQUENCE [LARGE SCALE GENOMIC DNA]</scope>
    <source>
        <strain evidence="17">J267</strain>
        <tissue evidence="17">Leaf</tissue>
    </source>
</reference>
<dbReference type="EMBL" id="CM018032">
    <property type="protein sequence ID" value="KAA8546754.1"/>
    <property type="molecule type" value="Genomic_DNA"/>
</dbReference>
<evidence type="ECO:0000256" key="3">
    <source>
        <dbReference type="ARBA" id="ARBA00004906"/>
    </source>
</evidence>
<keyword evidence="5" id="KW-0808">Transferase</keyword>
<evidence type="ECO:0000256" key="11">
    <source>
        <dbReference type="ARBA" id="ARBA00022989"/>
    </source>
</evidence>
<comment type="pathway">
    <text evidence="3">Protein modification; protein ubiquitination.</text>
</comment>
<evidence type="ECO:0000313" key="17">
    <source>
        <dbReference type="EMBL" id="KAA8546754.1"/>
    </source>
</evidence>
<feature type="domain" description="RING-type" evidence="16">
    <location>
        <begin position="64"/>
        <end position="106"/>
    </location>
</feature>
<feature type="region of interest" description="Disordered" evidence="15">
    <location>
        <begin position="326"/>
        <end position="347"/>
    </location>
</feature>
<evidence type="ECO:0000256" key="8">
    <source>
        <dbReference type="ARBA" id="ARBA00022771"/>
    </source>
</evidence>
<comment type="catalytic activity">
    <reaction evidence="1">
        <text>S-ubiquitinyl-[E2 ubiquitin-conjugating enzyme]-L-cysteine + [acceptor protein]-L-lysine = [E2 ubiquitin-conjugating enzyme]-L-cysteine + N(6)-ubiquitinyl-[acceptor protein]-L-lysine.</text>
        <dbReference type="EC" id="2.3.2.27"/>
    </reaction>
</comment>
<evidence type="ECO:0000256" key="1">
    <source>
        <dbReference type="ARBA" id="ARBA00000900"/>
    </source>
</evidence>
<proteinExistence type="inferred from homology"/>
<evidence type="ECO:0000256" key="4">
    <source>
        <dbReference type="ARBA" id="ARBA00012483"/>
    </source>
</evidence>
<sequence length="347" mass="37979">MGFFTIYIRQCTENSAMVTSGPSTANGLSLQSPHGLDPAVIESFPIFVYWEIKDIKIGEGALECAVCLSEFEGDENLRLLPKCDHVFHPECIDTWFASNTTCPVCRADLTLISGESAGVIEQRVESNDLADEQIPGSEVGELQDQVSINVENALCSDSKLVEIMNQSRRIAEKFPRSHSTGHSLVQPGENCERYKLTLPDEVRKQMMTQRLKRTTSCIVVLRREGSSKRGYTSGGEGSSRGKRMGESDRVGSSDRWVFKMTPPFFTRTGSVRSLKVCADKSVLVVGSSKVDQTMRSDVMSGAGSMSVSPYALPGQPLNPAIRPYTPVPNGFPNHATTSSRDHSSTRG</sequence>
<dbReference type="InterPro" id="IPR001841">
    <property type="entry name" value="Znf_RING"/>
</dbReference>
<dbReference type="OrthoDB" id="8062037at2759"/>
<dbReference type="AlphaFoldDB" id="A0A5J5BVT6"/>
<evidence type="ECO:0000256" key="10">
    <source>
        <dbReference type="ARBA" id="ARBA00022833"/>
    </source>
</evidence>
<dbReference type="FunFam" id="3.30.40.10:FF:000187">
    <property type="entry name" value="E3 ubiquitin-protein ligase ATL6"/>
    <property type="match status" value="1"/>
</dbReference>
<dbReference type="InterPro" id="IPR013083">
    <property type="entry name" value="Znf_RING/FYVE/PHD"/>
</dbReference>
<dbReference type="GO" id="GO:0008270">
    <property type="term" value="F:zinc ion binding"/>
    <property type="evidence" value="ECO:0007669"/>
    <property type="project" value="UniProtKB-KW"/>
</dbReference>
<keyword evidence="11" id="KW-1133">Transmembrane helix</keyword>
<comment type="subcellular location">
    <subcellularLocation>
        <location evidence="2">Membrane</location>
        <topology evidence="2">Single-pass membrane protein</topology>
    </subcellularLocation>
</comment>
<evidence type="ECO:0000256" key="15">
    <source>
        <dbReference type="SAM" id="MobiDB-lite"/>
    </source>
</evidence>
<evidence type="ECO:0000256" key="12">
    <source>
        <dbReference type="ARBA" id="ARBA00023136"/>
    </source>
</evidence>
<keyword evidence="18" id="KW-1185">Reference proteome</keyword>
<accession>A0A5J5BVT6</accession>
<dbReference type="Proteomes" id="UP000325577">
    <property type="component" value="Linkage Group LG1"/>
</dbReference>
<keyword evidence="9" id="KW-0833">Ubl conjugation pathway</keyword>
<evidence type="ECO:0000256" key="9">
    <source>
        <dbReference type="ARBA" id="ARBA00022786"/>
    </source>
</evidence>
<dbReference type="EC" id="2.3.2.27" evidence="4"/>
<dbReference type="GO" id="GO:0061630">
    <property type="term" value="F:ubiquitin protein ligase activity"/>
    <property type="evidence" value="ECO:0007669"/>
    <property type="project" value="UniProtKB-EC"/>
</dbReference>